<accession>A0A5N7J365</accession>
<organism evidence="1 2">
    <name type="scientific">Clostridium estertheticum</name>
    <dbReference type="NCBI Taxonomy" id="238834"/>
    <lineage>
        <taxon>Bacteria</taxon>
        <taxon>Bacillati</taxon>
        <taxon>Bacillota</taxon>
        <taxon>Clostridia</taxon>
        <taxon>Eubacteriales</taxon>
        <taxon>Clostridiaceae</taxon>
        <taxon>Clostridium</taxon>
    </lineage>
</organism>
<dbReference type="RefSeq" id="WP_162523183.1">
    <property type="nucleotide sequence ID" value="NZ_SPSE01000033.1"/>
</dbReference>
<sequence length="146" mass="16924">MATFNYKIVGKELDQEDIENAVPQTLWQKIFLHLEKKRYEVYSPGQKRDKCEATYVVIKENGIHGQDGGNKLGFKAFDIIIYHPISNYSSMEFYVENIKKALKEIKELRATGTETPAIIDDEVQAYTTSIEYQALKTLRRRQNVTD</sequence>
<gene>
    <name evidence="1" type="ORF">E4V82_13405</name>
</gene>
<evidence type="ECO:0000313" key="1">
    <source>
        <dbReference type="EMBL" id="MPQ63103.1"/>
    </source>
</evidence>
<protein>
    <submittedName>
        <fullName evidence="1">Uncharacterized protein</fullName>
    </submittedName>
</protein>
<dbReference type="EMBL" id="SPSF01000032">
    <property type="protein sequence ID" value="MPQ63103.1"/>
    <property type="molecule type" value="Genomic_DNA"/>
</dbReference>
<dbReference type="AlphaFoldDB" id="A0A5N7J365"/>
<evidence type="ECO:0000313" key="2">
    <source>
        <dbReference type="Proteomes" id="UP000342249"/>
    </source>
</evidence>
<name>A0A5N7J365_9CLOT</name>
<reference evidence="1 2" key="1">
    <citation type="journal article" date="2019" name="Lett. Appl. Microbiol.">
        <title>A case of 'blown pack' spoilage of vacuum-packaged pork likely associated with Clostridium estertheticum in Canada.</title>
        <authorList>
            <person name="Zhang P."/>
            <person name="Ward P."/>
            <person name="McMullen L.M."/>
            <person name="Yang X."/>
        </authorList>
    </citation>
    <scope>NUCLEOTIDE SEQUENCE [LARGE SCALE GENOMIC DNA]</scope>
    <source>
        <strain evidence="1 2">MA19</strain>
    </source>
</reference>
<dbReference type="Proteomes" id="UP000342249">
    <property type="component" value="Unassembled WGS sequence"/>
</dbReference>
<comment type="caution">
    <text evidence="1">The sequence shown here is derived from an EMBL/GenBank/DDBJ whole genome shotgun (WGS) entry which is preliminary data.</text>
</comment>
<proteinExistence type="predicted"/>